<keyword evidence="3" id="KW-0663">Pyridoxal phosphate</keyword>
<reference evidence="7 8" key="1">
    <citation type="submission" date="2006-12" db="EMBL/GenBank/DDBJ databases">
        <title>Bifidobacterium adolescentis complete genome sequence.</title>
        <authorList>
            <person name="Suzuki T."/>
            <person name="Tsuda Y."/>
            <person name="Kanou N."/>
            <person name="Inoue T."/>
            <person name="Kumazaki K."/>
            <person name="Nagano S."/>
            <person name="Hirai S."/>
            <person name="Tanaka K."/>
            <person name="Watanabe K."/>
        </authorList>
    </citation>
    <scope>NUCLEOTIDE SEQUENCE [LARGE SCALE GENOMIC DNA]</scope>
    <source>
        <strain evidence="8">ATCC 15703 / DSM 20083 / NCTC 11814 / E194a</strain>
    </source>
</reference>
<gene>
    <name evidence="7" type="ordered locus">BAD_1170</name>
</gene>
<keyword evidence="4" id="KW-0456">Lyase</keyword>
<dbReference type="GO" id="GO:0047804">
    <property type="term" value="F:cysteine-S-conjugate beta-lyase activity"/>
    <property type="evidence" value="ECO:0007669"/>
    <property type="project" value="UniProtKB-EC"/>
</dbReference>
<dbReference type="Proteomes" id="UP000008702">
    <property type="component" value="Chromosome"/>
</dbReference>
<name>A1A2L8_BIFAA</name>
<keyword evidence="7" id="KW-0032">Aminotransferase</keyword>
<dbReference type="PANTHER" id="PTHR43525:SF2">
    <property type="entry name" value="CYSTATHIONINE BETA-LYASE-RELATED"/>
    <property type="match status" value="1"/>
</dbReference>
<dbReference type="Gene3D" id="3.40.640.10">
    <property type="entry name" value="Type I PLP-dependent aspartate aminotransferase-like (Major domain)"/>
    <property type="match status" value="1"/>
</dbReference>
<dbReference type="EC" id="4.4.1.13" evidence="2"/>
<dbReference type="Pfam" id="PF00155">
    <property type="entry name" value="Aminotran_1_2"/>
    <property type="match status" value="1"/>
</dbReference>
<keyword evidence="7" id="KW-0808">Transferase</keyword>
<dbReference type="DNASU" id="4556481"/>
<dbReference type="Gene3D" id="3.90.1150.10">
    <property type="entry name" value="Aspartate Aminotransferase, domain 1"/>
    <property type="match status" value="1"/>
</dbReference>
<dbReference type="InterPro" id="IPR015421">
    <property type="entry name" value="PyrdxlP-dep_Trfase_major"/>
</dbReference>
<dbReference type="EMBL" id="AP009256">
    <property type="protein sequence ID" value="BAF39951.1"/>
    <property type="molecule type" value="Genomic_DNA"/>
</dbReference>
<dbReference type="InterPro" id="IPR015424">
    <property type="entry name" value="PyrdxlP-dep_Trfase"/>
</dbReference>
<evidence type="ECO:0000256" key="5">
    <source>
        <dbReference type="ARBA" id="ARBA00037974"/>
    </source>
</evidence>
<dbReference type="InterPro" id="IPR051798">
    <property type="entry name" value="Class-II_PLP-Dep_Aminotrans"/>
</dbReference>
<protein>
    <recommendedName>
        <fullName evidence="2">cysteine-S-conjugate beta-lyase</fullName>
        <ecNumber evidence="2">4.4.1.13</ecNumber>
    </recommendedName>
</protein>
<sequence>MAAVVCTLRHRNTRNRAAAMLERMEKQNRIFSGFDADAIDRTTAADLAEVGSDKWTRYPGCIGAFIAEMDYGLAPCIQQAIDSACDHCKLGYIPEPWKRRVAEACAGWQKSHYGWDVDPDIIRVVPDVLEAYEIFLRELVGAGNAVVVPTPAYMPFLSVPKLYDVDVIEIEMLQGTDETTGEREWLFDFNAIERAFAAGCHAFVLCNPHNPIGKVLTLAEEQRLCELAERYDVRIFNDEIHAPFVFEGRHIPYPTISKAAARQSMTATSASKSFNIPGTKCAQVLLTNPADREMWAERAEWSEHQTATIGAIATTTAYNEGDPWFQDALSYVRRNLGLFDKQMRTRFSGVGYIRPRGTYIAWLDFGPLGIDDPAAYFLEKAKVALTDGRSCGRAGAGCVRVNMAMPYPLLVDCLNRMHDALQADGLL</sequence>
<dbReference type="PaxDb" id="1680-BADO_1322"/>
<dbReference type="PANTHER" id="PTHR43525">
    <property type="entry name" value="PROTEIN MALY"/>
    <property type="match status" value="1"/>
</dbReference>
<dbReference type="HOGENOM" id="CLU_017584_15_2_11"/>
<feature type="domain" description="Aminotransferase class I/classII large" evidence="6">
    <location>
        <begin position="102"/>
        <end position="405"/>
    </location>
</feature>
<evidence type="ECO:0000256" key="3">
    <source>
        <dbReference type="ARBA" id="ARBA00022898"/>
    </source>
</evidence>
<dbReference type="SUPFAM" id="SSF53383">
    <property type="entry name" value="PLP-dependent transferases"/>
    <property type="match status" value="1"/>
</dbReference>
<evidence type="ECO:0000256" key="4">
    <source>
        <dbReference type="ARBA" id="ARBA00023239"/>
    </source>
</evidence>
<organism evidence="7 8">
    <name type="scientific">Bifidobacterium adolescentis (strain ATCC 15703 / DSM 20083 / NCTC 11814 / E194a)</name>
    <dbReference type="NCBI Taxonomy" id="367928"/>
    <lineage>
        <taxon>Bacteria</taxon>
        <taxon>Bacillati</taxon>
        <taxon>Actinomycetota</taxon>
        <taxon>Actinomycetes</taxon>
        <taxon>Bifidobacteriales</taxon>
        <taxon>Bifidobacteriaceae</taxon>
        <taxon>Bifidobacterium</taxon>
    </lineage>
</organism>
<dbReference type="GO" id="GO:0008483">
    <property type="term" value="F:transaminase activity"/>
    <property type="evidence" value="ECO:0007669"/>
    <property type="project" value="UniProtKB-KW"/>
</dbReference>
<comment type="cofactor">
    <cofactor evidence="1">
        <name>pyridoxal 5'-phosphate</name>
        <dbReference type="ChEBI" id="CHEBI:597326"/>
    </cofactor>
</comment>
<proteinExistence type="inferred from homology"/>
<dbReference type="InterPro" id="IPR004839">
    <property type="entry name" value="Aminotransferase_I/II_large"/>
</dbReference>
<evidence type="ECO:0000256" key="2">
    <source>
        <dbReference type="ARBA" id="ARBA00012224"/>
    </source>
</evidence>
<dbReference type="KEGG" id="bad:BAD_1170"/>
<dbReference type="STRING" id="367928.BAD_1170"/>
<accession>A1A2L8</accession>
<keyword evidence="8" id="KW-1185">Reference proteome</keyword>
<evidence type="ECO:0000256" key="1">
    <source>
        <dbReference type="ARBA" id="ARBA00001933"/>
    </source>
</evidence>
<dbReference type="InterPro" id="IPR015422">
    <property type="entry name" value="PyrdxlP-dep_Trfase_small"/>
</dbReference>
<dbReference type="CDD" id="cd00609">
    <property type="entry name" value="AAT_like"/>
    <property type="match status" value="1"/>
</dbReference>
<dbReference type="AlphaFoldDB" id="A1A2L8"/>
<evidence type="ECO:0000313" key="8">
    <source>
        <dbReference type="Proteomes" id="UP000008702"/>
    </source>
</evidence>
<dbReference type="GO" id="GO:0030170">
    <property type="term" value="F:pyridoxal phosphate binding"/>
    <property type="evidence" value="ECO:0007669"/>
    <property type="project" value="InterPro"/>
</dbReference>
<evidence type="ECO:0000313" key="7">
    <source>
        <dbReference type="EMBL" id="BAF39951.1"/>
    </source>
</evidence>
<evidence type="ECO:0000259" key="6">
    <source>
        <dbReference type="Pfam" id="PF00155"/>
    </source>
</evidence>
<comment type="similarity">
    <text evidence="5">Belongs to the class-II pyridoxal-phosphate-dependent aminotransferase family. MalY/PatB cystathionine beta-lyase subfamily.</text>
</comment>